<name>A0A834T9P3_9FABA</name>
<gene>
    <name evidence="1" type="ORF">G2W53_023309</name>
</gene>
<dbReference type="EMBL" id="JAAIUW010000008">
    <property type="protein sequence ID" value="KAF7817854.1"/>
    <property type="molecule type" value="Genomic_DNA"/>
</dbReference>
<dbReference type="PANTHER" id="PTHR36750">
    <property type="entry name" value="SEC-C MOTIF PROTEIN"/>
    <property type="match status" value="1"/>
</dbReference>
<keyword evidence="2" id="KW-1185">Reference proteome</keyword>
<dbReference type="OrthoDB" id="432970at2759"/>
<dbReference type="Pfam" id="PF02810">
    <property type="entry name" value="SEC-C"/>
    <property type="match status" value="1"/>
</dbReference>
<dbReference type="InterPro" id="IPR004027">
    <property type="entry name" value="SEC_C_motif"/>
</dbReference>
<protein>
    <submittedName>
        <fullName evidence="1">SEC-C domain-containing protein</fullName>
    </submittedName>
</protein>
<evidence type="ECO:0000313" key="2">
    <source>
        <dbReference type="Proteomes" id="UP000634136"/>
    </source>
</evidence>
<comment type="caution">
    <text evidence="1">The sequence shown here is derived from an EMBL/GenBank/DDBJ whole genome shotgun (WGS) entry which is preliminary data.</text>
</comment>
<evidence type="ECO:0000313" key="1">
    <source>
        <dbReference type="EMBL" id="KAF7817854.1"/>
    </source>
</evidence>
<organism evidence="1 2">
    <name type="scientific">Senna tora</name>
    <dbReference type="NCBI Taxonomy" id="362788"/>
    <lineage>
        <taxon>Eukaryota</taxon>
        <taxon>Viridiplantae</taxon>
        <taxon>Streptophyta</taxon>
        <taxon>Embryophyta</taxon>
        <taxon>Tracheophyta</taxon>
        <taxon>Spermatophyta</taxon>
        <taxon>Magnoliopsida</taxon>
        <taxon>eudicotyledons</taxon>
        <taxon>Gunneridae</taxon>
        <taxon>Pentapetalae</taxon>
        <taxon>rosids</taxon>
        <taxon>fabids</taxon>
        <taxon>Fabales</taxon>
        <taxon>Fabaceae</taxon>
        <taxon>Caesalpinioideae</taxon>
        <taxon>Cassia clade</taxon>
        <taxon>Senna</taxon>
    </lineage>
</organism>
<sequence>MAGVRILSKSHSRSIFSTAQVQSSWMEKVKGAFTGKQTTSPSDEPQISSDSITLLSFADQLKTARKVGSMKQYIVGRSSEATFADAFEKQEAIIRCLGGFDPTGENLQTAQKQEAAKRCNCTIADVENALAKFTWAKEAEKKMQKLKEEGKPLPKSLAEVQKLMGSSPLDLARSNLAKSGQISRNALCPCGSKKRYKR</sequence>
<accession>A0A834T9P3</accession>
<reference evidence="1" key="1">
    <citation type="submission" date="2020-09" db="EMBL/GenBank/DDBJ databases">
        <title>Genome-Enabled Discovery of Anthraquinone Biosynthesis in Senna tora.</title>
        <authorList>
            <person name="Kang S.-H."/>
            <person name="Pandey R.P."/>
            <person name="Lee C.-M."/>
            <person name="Sim J.-S."/>
            <person name="Jeong J.-T."/>
            <person name="Choi B.-S."/>
            <person name="Jung M."/>
            <person name="Ginzburg D."/>
            <person name="Zhao K."/>
            <person name="Won S.Y."/>
            <person name="Oh T.-J."/>
            <person name="Yu Y."/>
            <person name="Kim N.-H."/>
            <person name="Lee O.R."/>
            <person name="Lee T.-H."/>
            <person name="Bashyal P."/>
            <person name="Kim T.-S."/>
            <person name="Lee W.-H."/>
            <person name="Kawkins C."/>
            <person name="Kim C.-K."/>
            <person name="Kim J.S."/>
            <person name="Ahn B.O."/>
            <person name="Rhee S.Y."/>
            <person name="Sohng J.K."/>
        </authorList>
    </citation>
    <scope>NUCLEOTIDE SEQUENCE</scope>
    <source>
        <tissue evidence="1">Leaf</tissue>
    </source>
</reference>
<dbReference type="PANTHER" id="PTHR36750:SF1">
    <property type="entry name" value="SEC-C MOTIF PROTEIN"/>
    <property type="match status" value="1"/>
</dbReference>
<dbReference type="Proteomes" id="UP000634136">
    <property type="component" value="Unassembled WGS sequence"/>
</dbReference>
<dbReference type="AlphaFoldDB" id="A0A834T9P3"/>
<proteinExistence type="predicted"/>